<gene>
    <name evidence="3" type="ORF">EY666_09915</name>
</gene>
<evidence type="ECO:0000313" key="4">
    <source>
        <dbReference type="Proteomes" id="UP000305511"/>
    </source>
</evidence>
<evidence type="ECO:0000313" key="3">
    <source>
        <dbReference type="EMBL" id="TKK84745.1"/>
    </source>
</evidence>
<dbReference type="Gene3D" id="1.20.1270.70">
    <property type="entry name" value="Designed single chain three-helix bundle"/>
    <property type="match status" value="1"/>
</dbReference>
<feature type="coiled-coil region" evidence="1">
    <location>
        <begin position="296"/>
        <end position="330"/>
    </location>
</feature>
<comment type="caution">
    <text evidence="3">The sequence shown here is derived from an EMBL/GenBank/DDBJ whole genome shotgun (WGS) entry which is preliminary data.</text>
</comment>
<dbReference type="AlphaFoldDB" id="A0A4U3M721"/>
<name>A0A4U3M721_ENTFL</name>
<dbReference type="Proteomes" id="UP000305511">
    <property type="component" value="Unassembled WGS sequence"/>
</dbReference>
<dbReference type="EMBL" id="SIYF01000230">
    <property type="protein sequence ID" value="TKK84745.1"/>
    <property type="molecule type" value="Genomic_DNA"/>
</dbReference>
<feature type="region of interest" description="Disordered" evidence="2">
    <location>
        <begin position="45"/>
        <end position="87"/>
    </location>
</feature>
<dbReference type="Gene3D" id="1.20.1270.90">
    <property type="entry name" value="AF1782-like"/>
    <property type="match status" value="3"/>
</dbReference>
<dbReference type="Pfam" id="PF07554">
    <property type="entry name" value="FIVAR"/>
    <property type="match status" value="4"/>
</dbReference>
<feature type="compositionally biased region" description="Polar residues" evidence="2">
    <location>
        <begin position="159"/>
        <end position="168"/>
    </location>
</feature>
<dbReference type="RefSeq" id="WP_137274125.1">
    <property type="nucleotide sequence ID" value="NZ_SIYF01000230.1"/>
</dbReference>
<keyword evidence="1" id="KW-0175">Coiled coil</keyword>
<evidence type="ECO:0000256" key="2">
    <source>
        <dbReference type="SAM" id="MobiDB-lite"/>
    </source>
</evidence>
<protein>
    <submittedName>
        <fullName evidence="3">Uncharacterized protein</fullName>
    </submittedName>
</protein>
<feature type="region of interest" description="Disordered" evidence="2">
    <location>
        <begin position="149"/>
        <end position="199"/>
    </location>
</feature>
<accession>A0A4U3M721</accession>
<evidence type="ECO:0000256" key="1">
    <source>
        <dbReference type="SAM" id="Coils"/>
    </source>
</evidence>
<organism evidence="3 4">
    <name type="scientific">Enterococcus faecalis</name>
    <name type="common">Streptococcus faecalis</name>
    <dbReference type="NCBI Taxonomy" id="1351"/>
    <lineage>
        <taxon>Bacteria</taxon>
        <taxon>Bacillati</taxon>
        <taxon>Bacillota</taxon>
        <taxon>Bacilli</taxon>
        <taxon>Lactobacillales</taxon>
        <taxon>Enterococcaceae</taxon>
        <taxon>Enterococcus</taxon>
    </lineage>
</organism>
<feature type="compositionally biased region" description="Pro residues" evidence="2">
    <location>
        <begin position="178"/>
        <end position="199"/>
    </location>
</feature>
<feature type="compositionally biased region" description="Basic and acidic residues" evidence="2">
    <location>
        <begin position="51"/>
        <end position="69"/>
    </location>
</feature>
<reference evidence="3 4" key="1">
    <citation type="submission" date="2019-02" db="EMBL/GenBank/DDBJ databases">
        <title>Bacteria dissemination in different level of health care in South Africa: the effectiveness of infections prevention and control.</title>
        <authorList>
            <person name="Shobo C."/>
            <person name="Amoako D.G."/>
            <person name="Allam M."/>
            <person name="Ismail A."/>
            <person name="Bester L.A."/>
            <person name="Essack S.Y."/>
        </authorList>
    </citation>
    <scope>NUCLEOTIDE SEQUENCE [LARGE SCALE GENOMIC DNA]</scope>
    <source>
        <strain evidence="3 4">2SIL2</strain>
    </source>
</reference>
<proteinExistence type="predicted"/>
<sequence>MKTNKPIFDKELLKNKKLLGIVAAVTVCTGTVGYATYQAFTPPKQQATEKFSGEKEKETDSWIIPEDRRKKSSVTTKKSQAKKNKTTTDVSTDVFERFGLVETAKDSDNKGTMKSSLSPKELVAVAQSIKDKEATKQPTILDQVLQQPAIFKPEKSPQKPVTDNTQTKPSEEMDKPVVPLPPVQPETPQEPTPQPDPQPPVAIVDYQVLARLVENAEGLPASAYMTASYQAMQNQLKVAKTMLAERQATQAQVNAQVEALQAAIDQLVLRGNFSDLEQLVAQVKLIQRENYTTESAQRLDQAYEQATALIQEGEATQERIDEALNQLNQAIMHLVERGEKAALQAIVDQAKGIDRALYTAESLQVLDEAVGQAQQILQFVDATQAQVDESVQLVQAALAQLQTIGEPDYSLLQLTRLIEVCEQMDLTEYTEQSVAVFTEELARAKAFVSSGEVTEEAAQAQLAALQQAKEQLVKKTDKTVLTQLIQEVAQLEASNYTSDSWATLDQALQTANQVMADPQATQEHVNDAVSALQHAKAALVEV</sequence>